<organism evidence="9">
    <name type="scientific">Compsopogon caeruleus</name>
    <dbReference type="NCBI Taxonomy" id="31354"/>
    <lineage>
        <taxon>Eukaryota</taxon>
        <taxon>Rhodophyta</taxon>
        <taxon>Compsopogonophyceae</taxon>
        <taxon>Compsopogonales</taxon>
        <taxon>Compsopogonaceae</taxon>
        <taxon>Compsopogon</taxon>
    </lineage>
</organism>
<dbReference type="AlphaFoldDB" id="A0A7S1T8V9"/>
<sequence length="417" mass="44850">MGFVAGGMTAGEADNVMSRHRRDWTSAPPCRSNCTHAIGIWLRSVQVRKRAHLRLLNAAPDNHDPLEHSTSAAPPRQSTSFQEPDDMLHWSLGGAQIAIPGKYLMYSVPVLWGSFGPTVRLMFSMPHAPDPALFNSARLLLASLVFLPGLVSQLQEVRCDDPEEMRVKRASANQWLLGGVELGLWVFLANVFQVLGLKATQASRAAFLNQMQTVIVPVLGAILGIERVTMSGWASAGLAVIGVAILSSAGEPGSYSVVGDTFELVSALFFSVYVLRVGKYAATCDPRNLVGAKVVIQATLSVGWILWNITQNGTVNHPVEFFESADNPWSVYEAVVIVGTIVWNGLMTSALSGLLQTTAQRYIKASETALILSSQPLWASAFAAGLLGEHLSFRGIIGGLAILLATVISSFGKKSDH</sequence>
<feature type="domain" description="EamA" evidence="8">
    <location>
        <begin position="104"/>
        <end position="247"/>
    </location>
</feature>
<name>A0A7S1T8V9_9RHOD</name>
<dbReference type="EMBL" id="HBGH01003108">
    <property type="protein sequence ID" value="CAD9227764.1"/>
    <property type="molecule type" value="Transcribed_RNA"/>
</dbReference>
<dbReference type="PANTHER" id="PTHR42920">
    <property type="entry name" value="OS03G0707200 PROTEIN-RELATED"/>
    <property type="match status" value="1"/>
</dbReference>
<dbReference type="GO" id="GO:0005886">
    <property type="term" value="C:plasma membrane"/>
    <property type="evidence" value="ECO:0007669"/>
    <property type="project" value="UniProtKB-SubCell"/>
</dbReference>
<dbReference type="InterPro" id="IPR051258">
    <property type="entry name" value="Diverse_Substrate_Transporter"/>
</dbReference>
<comment type="subcellular location">
    <subcellularLocation>
        <location evidence="1">Cell membrane</location>
        <topology evidence="1">Multi-pass membrane protein</topology>
    </subcellularLocation>
</comment>
<evidence type="ECO:0000256" key="3">
    <source>
        <dbReference type="ARBA" id="ARBA00022692"/>
    </source>
</evidence>
<feature type="transmembrane region" description="Helical" evidence="7">
    <location>
        <begin position="290"/>
        <end position="309"/>
    </location>
</feature>
<accession>A0A7S1T8V9</accession>
<evidence type="ECO:0000259" key="8">
    <source>
        <dbReference type="Pfam" id="PF00892"/>
    </source>
</evidence>
<keyword evidence="5 7" id="KW-0472">Membrane</keyword>
<keyword evidence="3 7" id="KW-0812">Transmembrane</keyword>
<feature type="compositionally biased region" description="Polar residues" evidence="6">
    <location>
        <begin position="68"/>
        <end position="82"/>
    </location>
</feature>
<gene>
    <name evidence="9" type="ORF">CCAE0312_LOCUS1678</name>
</gene>
<feature type="transmembrane region" description="Helical" evidence="7">
    <location>
        <begin position="261"/>
        <end position="278"/>
    </location>
</feature>
<keyword evidence="4 7" id="KW-1133">Transmembrane helix</keyword>
<feature type="transmembrane region" description="Helical" evidence="7">
    <location>
        <begin position="175"/>
        <end position="195"/>
    </location>
</feature>
<evidence type="ECO:0000256" key="5">
    <source>
        <dbReference type="ARBA" id="ARBA00023136"/>
    </source>
</evidence>
<dbReference type="InterPro" id="IPR037185">
    <property type="entry name" value="EmrE-like"/>
</dbReference>
<feature type="transmembrane region" description="Helical" evidence="7">
    <location>
        <begin position="393"/>
        <end position="412"/>
    </location>
</feature>
<evidence type="ECO:0000256" key="6">
    <source>
        <dbReference type="SAM" id="MobiDB-lite"/>
    </source>
</evidence>
<reference evidence="9" key="1">
    <citation type="submission" date="2021-01" db="EMBL/GenBank/DDBJ databases">
        <authorList>
            <person name="Corre E."/>
            <person name="Pelletier E."/>
            <person name="Niang G."/>
            <person name="Scheremetjew M."/>
            <person name="Finn R."/>
            <person name="Kale V."/>
            <person name="Holt S."/>
            <person name="Cochrane G."/>
            <person name="Meng A."/>
            <person name="Brown T."/>
            <person name="Cohen L."/>
        </authorList>
    </citation>
    <scope>NUCLEOTIDE SEQUENCE</scope>
    <source>
        <strain evidence="9">SAG 36.94</strain>
    </source>
</reference>
<dbReference type="InterPro" id="IPR000620">
    <property type="entry name" value="EamA_dom"/>
</dbReference>
<feature type="region of interest" description="Disordered" evidence="6">
    <location>
        <begin position="58"/>
        <end position="84"/>
    </location>
</feature>
<evidence type="ECO:0000256" key="7">
    <source>
        <dbReference type="SAM" id="Phobius"/>
    </source>
</evidence>
<evidence type="ECO:0000256" key="1">
    <source>
        <dbReference type="ARBA" id="ARBA00004651"/>
    </source>
</evidence>
<feature type="domain" description="EamA" evidence="8">
    <location>
        <begin position="259"/>
        <end position="410"/>
    </location>
</feature>
<dbReference type="SUPFAM" id="SSF103481">
    <property type="entry name" value="Multidrug resistance efflux transporter EmrE"/>
    <property type="match status" value="2"/>
</dbReference>
<evidence type="ECO:0000256" key="2">
    <source>
        <dbReference type="ARBA" id="ARBA00022475"/>
    </source>
</evidence>
<dbReference type="PANTHER" id="PTHR42920:SF5">
    <property type="entry name" value="EAMA DOMAIN-CONTAINING PROTEIN"/>
    <property type="match status" value="1"/>
</dbReference>
<feature type="transmembrane region" description="Helical" evidence="7">
    <location>
        <begin position="232"/>
        <end position="249"/>
    </location>
</feature>
<keyword evidence="2" id="KW-1003">Cell membrane</keyword>
<feature type="transmembrane region" description="Helical" evidence="7">
    <location>
        <begin position="329"/>
        <end position="355"/>
    </location>
</feature>
<proteinExistence type="predicted"/>
<protein>
    <recommendedName>
        <fullName evidence="8">EamA domain-containing protein</fullName>
    </recommendedName>
</protein>
<evidence type="ECO:0000256" key="4">
    <source>
        <dbReference type="ARBA" id="ARBA00022989"/>
    </source>
</evidence>
<feature type="transmembrane region" description="Helical" evidence="7">
    <location>
        <begin position="207"/>
        <end position="225"/>
    </location>
</feature>
<evidence type="ECO:0000313" key="9">
    <source>
        <dbReference type="EMBL" id="CAD9227764.1"/>
    </source>
</evidence>
<dbReference type="Pfam" id="PF00892">
    <property type="entry name" value="EamA"/>
    <property type="match status" value="2"/>
</dbReference>